<feature type="region of interest" description="Disordered" evidence="1">
    <location>
        <begin position="26"/>
        <end position="63"/>
    </location>
</feature>
<protein>
    <submittedName>
        <fullName evidence="2">Uncharacterized protein</fullName>
    </submittedName>
</protein>
<organism evidence="2 3">
    <name type="scientific">Micromonospora arborensis</name>
    <dbReference type="NCBI Taxonomy" id="2116518"/>
    <lineage>
        <taxon>Bacteria</taxon>
        <taxon>Bacillati</taxon>
        <taxon>Actinomycetota</taxon>
        <taxon>Actinomycetes</taxon>
        <taxon>Micromonosporales</taxon>
        <taxon>Micromonosporaceae</taxon>
        <taxon>Micromonospora</taxon>
    </lineage>
</organism>
<keyword evidence="3" id="KW-1185">Reference proteome</keyword>
<evidence type="ECO:0000256" key="1">
    <source>
        <dbReference type="SAM" id="MobiDB-lite"/>
    </source>
</evidence>
<name>A0A318NHH6_9ACTN</name>
<reference evidence="2 3" key="1">
    <citation type="submission" date="2018-03" db="EMBL/GenBank/DDBJ databases">
        <title>Bioinformatic expansion and discovery of thiopeptide antibiotics.</title>
        <authorList>
            <person name="Schwalen C.J."/>
            <person name="Hudson G.A."/>
            <person name="Mitchell D.A."/>
        </authorList>
    </citation>
    <scope>NUCLEOTIDE SEQUENCE [LARGE SCALE GENOMIC DNA]</scope>
    <source>
        <strain evidence="2 3">NRRL 8041</strain>
    </source>
</reference>
<comment type="caution">
    <text evidence="2">The sequence shown here is derived from an EMBL/GenBank/DDBJ whole genome shotgun (WGS) entry which is preliminary data.</text>
</comment>
<gene>
    <name evidence="2" type="ORF">C7C45_18315</name>
</gene>
<evidence type="ECO:0000313" key="2">
    <source>
        <dbReference type="EMBL" id="PYC68917.1"/>
    </source>
</evidence>
<dbReference type="EMBL" id="PYBV01000021">
    <property type="protein sequence ID" value="PYC68917.1"/>
    <property type="molecule type" value="Genomic_DNA"/>
</dbReference>
<proteinExistence type="predicted"/>
<dbReference type="Proteomes" id="UP000248333">
    <property type="component" value="Unassembled WGS sequence"/>
</dbReference>
<accession>A0A318NHH6</accession>
<dbReference type="AlphaFoldDB" id="A0A318NHH6"/>
<sequence length="63" mass="7090">MEFGTERDTTHDDPLVVVGCRRRAPLSDSRIRPPRQPIPQITNGDQRAAAIGAEPRKGRITRR</sequence>
<evidence type="ECO:0000313" key="3">
    <source>
        <dbReference type="Proteomes" id="UP000248333"/>
    </source>
</evidence>